<keyword evidence="7 15" id="KW-0808">Transferase</keyword>
<feature type="domain" description="PEP-utilising enzyme mobile" evidence="16">
    <location>
        <begin position="382"/>
        <end position="450"/>
    </location>
</feature>
<dbReference type="Gene3D" id="3.30.470.20">
    <property type="entry name" value="ATP-grasp fold, B domain"/>
    <property type="match status" value="1"/>
</dbReference>
<dbReference type="GO" id="GO:0006094">
    <property type="term" value="P:gluconeogenesis"/>
    <property type="evidence" value="ECO:0007669"/>
    <property type="project" value="UniProtKB-UniPathway"/>
</dbReference>
<evidence type="ECO:0000313" key="19">
    <source>
        <dbReference type="EMBL" id="SKB26283.1"/>
    </source>
</evidence>
<dbReference type="EC" id="2.7.9.2" evidence="5 15"/>
<evidence type="ECO:0000256" key="1">
    <source>
        <dbReference type="ARBA" id="ARBA00001946"/>
    </source>
</evidence>
<evidence type="ECO:0000256" key="9">
    <source>
        <dbReference type="ARBA" id="ARBA00022741"/>
    </source>
</evidence>
<dbReference type="Gene3D" id="3.30.1490.20">
    <property type="entry name" value="ATP-grasp fold, A domain"/>
    <property type="match status" value="1"/>
</dbReference>
<dbReference type="Proteomes" id="UP000190339">
    <property type="component" value="Unassembled WGS sequence"/>
</dbReference>
<dbReference type="Gene3D" id="3.50.30.10">
    <property type="entry name" value="Phosphohistidine domain"/>
    <property type="match status" value="1"/>
</dbReference>
<organism evidence="19 20">
    <name type="scientific">Maribacter arcticus</name>
    <dbReference type="NCBI Taxonomy" id="561365"/>
    <lineage>
        <taxon>Bacteria</taxon>
        <taxon>Pseudomonadati</taxon>
        <taxon>Bacteroidota</taxon>
        <taxon>Flavobacteriia</taxon>
        <taxon>Flavobacteriales</taxon>
        <taxon>Flavobacteriaceae</taxon>
        <taxon>Maribacter</taxon>
    </lineage>
</organism>
<comment type="catalytic activity">
    <reaction evidence="14 15">
        <text>pyruvate + ATP + H2O = phosphoenolpyruvate + AMP + phosphate + 2 H(+)</text>
        <dbReference type="Rhea" id="RHEA:11364"/>
        <dbReference type="ChEBI" id="CHEBI:15361"/>
        <dbReference type="ChEBI" id="CHEBI:15377"/>
        <dbReference type="ChEBI" id="CHEBI:15378"/>
        <dbReference type="ChEBI" id="CHEBI:30616"/>
        <dbReference type="ChEBI" id="CHEBI:43474"/>
        <dbReference type="ChEBI" id="CHEBI:58702"/>
        <dbReference type="ChEBI" id="CHEBI:456215"/>
        <dbReference type="EC" id="2.7.9.2"/>
    </reaction>
</comment>
<dbReference type="SUPFAM" id="SSF52009">
    <property type="entry name" value="Phosphohistidine domain"/>
    <property type="match status" value="1"/>
</dbReference>
<evidence type="ECO:0000256" key="6">
    <source>
        <dbReference type="ARBA" id="ARBA00021623"/>
    </source>
</evidence>
<keyword evidence="8 15" id="KW-0479">Metal-binding</keyword>
<keyword evidence="19" id="KW-0670">Pyruvate</keyword>
<keyword evidence="12 15" id="KW-0460">Magnesium</keyword>
<gene>
    <name evidence="19" type="ORF">SAMN05660866_00319</name>
</gene>
<evidence type="ECO:0000259" key="17">
    <source>
        <dbReference type="Pfam" id="PF01326"/>
    </source>
</evidence>
<dbReference type="Pfam" id="PF01326">
    <property type="entry name" value="PPDK_N"/>
    <property type="match status" value="1"/>
</dbReference>
<dbReference type="InterPro" id="IPR023151">
    <property type="entry name" value="PEP_util_CS"/>
</dbReference>
<evidence type="ECO:0000259" key="16">
    <source>
        <dbReference type="Pfam" id="PF00391"/>
    </source>
</evidence>
<dbReference type="InterPro" id="IPR000121">
    <property type="entry name" value="PEP_util_C"/>
</dbReference>
<evidence type="ECO:0000313" key="20">
    <source>
        <dbReference type="Proteomes" id="UP000190339"/>
    </source>
</evidence>
<dbReference type="InterPro" id="IPR036637">
    <property type="entry name" value="Phosphohistidine_dom_sf"/>
</dbReference>
<protein>
    <recommendedName>
        <fullName evidence="6 15">Phosphoenolpyruvate synthase</fullName>
        <shortName evidence="15">PEP synthase</shortName>
        <ecNumber evidence="5 15">2.7.9.2</ecNumber>
    </recommendedName>
    <alternativeName>
        <fullName evidence="13 15">Pyruvate, water dikinase</fullName>
    </alternativeName>
</protein>
<dbReference type="InterPro" id="IPR015813">
    <property type="entry name" value="Pyrv/PenolPyrv_kinase-like_dom"/>
</dbReference>
<evidence type="ECO:0000256" key="13">
    <source>
        <dbReference type="ARBA" id="ARBA00033470"/>
    </source>
</evidence>
<evidence type="ECO:0000256" key="4">
    <source>
        <dbReference type="ARBA" id="ARBA00007837"/>
    </source>
</evidence>
<accession>A0A1T4ZVA4</accession>
<name>A0A1T4ZVA4_9FLAO</name>
<evidence type="ECO:0000256" key="10">
    <source>
        <dbReference type="ARBA" id="ARBA00022777"/>
    </source>
</evidence>
<proteinExistence type="inferred from homology"/>
<keyword evidence="10 15" id="KW-0418">Kinase</keyword>
<dbReference type="InterPro" id="IPR018274">
    <property type="entry name" value="PEP_util_AS"/>
</dbReference>
<comment type="function">
    <text evidence="2 15">Catalyzes the phosphorylation of pyruvate to phosphoenolpyruvate.</text>
</comment>
<dbReference type="InterPro" id="IPR006319">
    <property type="entry name" value="PEP_synth"/>
</dbReference>
<dbReference type="SUPFAM" id="SSF51621">
    <property type="entry name" value="Phosphoenolpyruvate/pyruvate domain"/>
    <property type="match status" value="1"/>
</dbReference>
<dbReference type="RefSeq" id="WP_079510706.1">
    <property type="nucleotide sequence ID" value="NZ_FUYL01000001.1"/>
</dbReference>
<evidence type="ECO:0000256" key="14">
    <source>
        <dbReference type="ARBA" id="ARBA00047700"/>
    </source>
</evidence>
<dbReference type="UniPathway" id="UPA00138"/>
<reference evidence="20" key="1">
    <citation type="submission" date="2017-02" db="EMBL/GenBank/DDBJ databases">
        <authorList>
            <person name="Varghese N."/>
            <person name="Submissions S."/>
        </authorList>
    </citation>
    <scope>NUCLEOTIDE SEQUENCE [LARGE SCALE GENOMIC DNA]</scope>
    <source>
        <strain evidence="20">DSM 23546</strain>
    </source>
</reference>
<dbReference type="InterPro" id="IPR040442">
    <property type="entry name" value="Pyrv_kinase-like_dom_sf"/>
</dbReference>
<sequence>MLIKKFTHISISDIASVGGKNASLGEMYNQLTSKGVSIPNGFATTSIAFWKFLKENDIQEALENIMSGLDRIEYSNLALIGERARSLILKSEMSTAFSQAIISSYNYLCDDNQVAVAVRSSATAEDLPDASFAGQHDTFLNIKGETALLQAVKQCFASLYTNRAIKYREDKGFLHKDIALSVGVQLMVRSDKGCSGVGFTIEPESGFENVILLSGVWGLGENIVQGTINPDEFYVFKPSLLNGKYPIIQKKLGDKRLTMIYAAEAEKATTLNIDTHQDKQEQYVLSDEEITTLGNWALLIEKHYKKPMDIEWAKDGLTNELFITQARPETVHQNKNKHIHVEYQLLEKGKVCAQGNAVGSKIKVGQGVLLNSPNDAKELTLDSIIITDTITPDWDPLLKKVGGIITNKGGRTSHAAIVARELGVPAIVGCGNATESIMNGETITMSCAQGKTGYVYKGKLPFEKKEIDFSGIQMPRTEAKLILADPENAFQLSFYPNNGVGLLRMEFIITHKVKIHPMALVKFDAVKDADTRKEIENLTKNYANKSAYFIDQLSQGIATIAAAFYPKEVIVRLSDFKTNEYANLIGGADFEPSEENPMLGFRGASRYYNELYKDGFALECASIKRVREDMGLTNLKVMVPFCRTIKEGEKVVSVLAENGLKRGENGLEIYTMVEIPSNVILAREFSQIFDGFSIGSNDLTQLTLGIDRDSEIMGQLFDENDLASKRMISMAIKSAKLTKTKIGLCGQAPSDFPEFAQFLVDEGIDSISFNPDALLQGIENINKGEKIRAASKMAKSSN</sequence>
<dbReference type="GO" id="GO:0005524">
    <property type="term" value="F:ATP binding"/>
    <property type="evidence" value="ECO:0007669"/>
    <property type="project" value="UniProtKB-KW"/>
</dbReference>
<dbReference type="Pfam" id="PF00391">
    <property type="entry name" value="PEP-utilizers"/>
    <property type="match status" value="1"/>
</dbReference>
<dbReference type="PANTHER" id="PTHR43030:SF1">
    <property type="entry name" value="PHOSPHOENOLPYRUVATE SYNTHASE"/>
    <property type="match status" value="1"/>
</dbReference>
<feature type="domain" description="PEP-utilising enzyme C-terminal" evidence="18">
    <location>
        <begin position="491"/>
        <end position="775"/>
    </location>
</feature>
<evidence type="ECO:0000259" key="18">
    <source>
        <dbReference type="Pfam" id="PF02896"/>
    </source>
</evidence>
<dbReference type="FunFam" id="3.30.470.20:FF:000017">
    <property type="entry name" value="Phosphoenolpyruvate synthase"/>
    <property type="match status" value="1"/>
</dbReference>
<evidence type="ECO:0000256" key="12">
    <source>
        <dbReference type="ARBA" id="ARBA00022842"/>
    </source>
</evidence>
<dbReference type="OrthoDB" id="9765468at2"/>
<dbReference type="InterPro" id="IPR008279">
    <property type="entry name" value="PEP-util_enz_mobile_dom"/>
</dbReference>
<dbReference type="Gene3D" id="3.20.20.60">
    <property type="entry name" value="Phosphoenolpyruvate-binding domains"/>
    <property type="match status" value="1"/>
</dbReference>
<dbReference type="NCBIfam" id="NF005057">
    <property type="entry name" value="PRK06464.1"/>
    <property type="match status" value="1"/>
</dbReference>
<feature type="domain" description="Pyruvate phosphate dikinase AMP/ATP-binding" evidence="17">
    <location>
        <begin position="15"/>
        <end position="340"/>
    </location>
</feature>
<dbReference type="AlphaFoldDB" id="A0A1T4ZVA4"/>
<keyword evidence="20" id="KW-1185">Reference proteome</keyword>
<dbReference type="InterPro" id="IPR002192">
    <property type="entry name" value="PPDK_AMP/ATP-bd"/>
</dbReference>
<keyword evidence="11 15" id="KW-0067">ATP-binding</keyword>
<dbReference type="PROSITE" id="PS00742">
    <property type="entry name" value="PEP_ENZYMES_2"/>
    <property type="match status" value="1"/>
</dbReference>
<comment type="pathway">
    <text evidence="3 15">Carbohydrate biosynthesis; gluconeogenesis.</text>
</comment>
<evidence type="ECO:0000256" key="15">
    <source>
        <dbReference type="PIRNR" id="PIRNR000854"/>
    </source>
</evidence>
<dbReference type="InterPro" id="IPR013815">
    <property type="entry name" value="ATP_grasp_subdomain_1"/>
</dbReference>
<dbReference type="GO" id="GO:0008986">
    <property type="term" value="F:pyruvate, water dikinase activity"/>
    <property type="evidence" value="ECO:0007669"/>
    <property type="project" value="UniProtKB-EC"/>
</dbReference>
<dbReference type="PANTHER" id="PTHR43030">
    <property type="entry name" value="PHOSPHOENOLPYRUVATE SYNTHASE"/>
    <property type="match status" value="1"/>
</dbReference>
<dbReference type="STRING" id="561365.SAMN05660866_00319"/>
<keyword evidence="9 15" id="KW-0547">Nucleotide-binding</keyword>
<evidence type="ECO:0000256" key="5">
    <source>
        <dbReference type="ARBA" id="ARBA00011996"/>
    </source>
</evidence>
<dbReference type="Pfam" id="PF02896">
    <property type="entry name" value="PEP-utilizers_C"/>
    <property type="match status" value="1"/>
</dbReference>
<dbReference type="PROSITE" id="PS00370">
    <property type="entry name" value="PEP_ENZYMES_PHOS_SITE"/>
    <property type="match status" value="1"/>
</dbReference>
<dbReference type="GO" id="GO:0046872">
    <property type="term" value="F:metal ion binding"/>
    <property type="evidence" value="ECO:0007669"/>
    <property type="project" value="UniProtKB-KW"/>
</dbReference>
<evidence type="ECO:0000256" key="11">
    <source>
        <dbReference type="ARBA" id="ARBA00022840"/>
    </source>
</evidence>
<evidence type="ECO:0000256" key="3">
    <source>
        <dbReference type="ARBA" id="ARBA00004742"/>
    </source>
</evidence>
<comment type="similarity">
    <text evidence="4 15">Belongs to the PEP-utilizing enzyme family.</text>
</comment>
<dbReference type="PIRSF" id="PIRSF000854">
    <property type="entry name" value="PEP_synthase"/>
    <property type="match status" value="1"/>
</dbReference>
<dbReference type="NCBIfam" id="TIGR01418">
    <property type="entry name" value="PEP_synth"/>
    <property type="match status" value="1"/>
</dbReference>
<evidence type="ECO:0000256" key="8">
    <source>
        <dbReference type="ARBA" id="ARBA00022723"/>
    </source>
</evidence>
<dbReference type="EMBL" id="FUYL01000001">
    <property type="protein sequence ID" value="SKB26283.1"/>
    <property type="molecule type" value="Genomic_DNA"/>
</dbReference>
<dbReference type="SUPFAM" id="SSF56059">
    <property type="entry name" value="Glutathione synthetase ATP-binding domain-like"/>
    <property type="match status" value="1"/>
</dbReference>
<comment type="cofactor">
    <cofactor evidence="1 15">
        <name>Mg(2+)</name>
        <dbReference type="ChEBI" id="CHEBI:18420"/>
    </cofactor>
</comment>
<evidence type="ECO:0000256" key="7">
    <source>
        <dbReference type="ARBA" id="ARBA00022679"/>
    </source>
</evidence>
<evidence type="ECO:0000256" key="2">
    <source>
        <dbReference type="ARBA" id="ARBA00002988"/>
    </source>
</evidence>
<dbReference type="FunFam" id="3.30.1490.20:FF:000010">
    <property type="entry name" value="Phosphoenolpyruvate synthase"/>
    <property type="match status" value="1"/>
</dbReference>